<name>A0AA42B146_PAPNU</name>
<accession>A0AA42B146</accession>
<comment type="caution">
    <text evidence="1">The sequence shown here is derived from an EMBL/GenBank/DDBJ whole genome shotgun (WGS) entry which is preliminary data.</text>
</comment>
<gene>
    <name evidence="1" type="ORF">MKW94_003033</name>
</gene>
<organism evidence="1 2">
    <name type="scientific">Papaver nudicaule</name>
    <name type="common">Iceland poppy</name>
    <dbReference type="NCBI Taxonomy" id="74823"/>
    <lineage>
        <taxon>Eukaryota</taxon>
        <taxon>Viridiplantae</taxon>
        <taxon>Streptophyta</taxon>
        <taxon>Embryophyta</taxon>
        <taxon>Tracheophyta</taxon>
        <taxon>Spermatophyta</taxon>
        <taxon>Magnoliopsida</taxon>
        <taxon>Ranunculales</taxon>
        <taxon>Papaveraceae</taxon>
        <taxon>Papaveroideae</taxon>
        <taxon>Papaver</taxon>
    </lineage>
</organism>
<keyword evidence="2" id="KW-1185">Reference proteome</keyword>
<sequence length="49" mass="5476">SDCFTSMGCTCYSSKAWCLGIRMRQCACIRHGEVDCFRVVAVLRELVNG</sequence>
<proteinExistence type="predicted"/>
<feature type="non-terminal residue" evidence="1">
    <location>
        <position position="49"/>
    </location>
</feature>
<reference evidence="1" key="1">
    <citation type="submission" date="2022-03" db="EMBL/GenBank/DDBJ databases">
        <title>A functionally conserved STORR gene fusion in Papaver species that diverged 16.8 million years ago.</title>
        <authorList>
            <person name="Catania T."/>
        </authorList>
    </citation>
    <scope>NUCLEOTIDE SEQUENCE</scope>
    <source>
        <strain evidence="1">S-191538</strain>
    </source>
</reference>
<feature type="non-terminal residue" evidence="1">
    <location>
        <position position="1"/>
    </location>
</feature>
<evidence type="ECO:0000313" key="1">
    <source>
        <dbReference type="EMBL" id="MCL7047622.1"/>
    </source>
</evidence>
<dbReference type="AlphaFoldDB" id="A0AA42B146"/>
<protein>
    <submittedName>
        <fullName evidence="1">Uncharacterized protein</fullName>
    </submittedName>
</protein>
<dbReference type="Proteomes" id="UP001177140">
    <property type="component" value="Unassembled WGS sequence"/>
</dbReference>
<evidence type="ECO:0000313" key="2">
    <source>
        <dbReference type="Proteomes" id="UP001177140"/>
    </source>
</evidence>
<dbReference type="EMBL" id="JAJJMA010295080">
    <property type="protein sequence ID" value="MCL7047622.1"/>
    <property type="molecule type" value="Genomic_DNA"/>
</dbReference>